<proteinExistence type="predicted"/>
<protein>
    <submittedName>
        <fullName evidence="1">Uncharacterized protein</fullName>
    </submittedName>
</protein>
<keyword evidence="2" id="KW-1185">Reference proteome</keyword>
<gene>
    <name evidence="1" type="ORF">GCM10023188_37320</name>
</gene>
<accession>A0ABP8M088</accession>
<organism evidence="1 2">
    <name type="scientific">Pontibacter saemangeumensis</name>
    <dbReference type="NCBI Taxonomy" id="1084525"/>
    <lineage>
        <taxon>Bacteria</taxon>
        <taxon>Pseudomonadati</taxon>
        <taxon>Bacteroidota</taxon>
        <taxon>Cytophagia</taxon>
        <taxon>Cytophagales</taxon>
        <taxon>Hymenobacteraceae</taxon>
        <taxon>Pontibacter</taxon>
    </lineage>
</organism>
<evidence type="ECO:0000313" key="2">
    <source>
        <dbReference type="Proteomes" id="UP001500552"/>
    </source>
</evidence>
<evidence type="ECO:0000313" key="1">
    <source>
        <dbReference type="EMBL" id="GAA4440270.1"/>
    </source>
</evidence>
<name>A0ABP8M088_9BACT</name>
<dbReference type="EMBL" id="BAABHC010000029">
    <property type="protein sequence ID" value="GAA4440270.1"/>
    <property type="molecule type" value="Genomic_DNA"/>
</dbReference>
<dbReference type="Proteomes" id="UP001500552">
    <property type="component" value="Unassembled WGS sequence"/>
</dbReference>
<sequence>MFDHLLTLTYIEERMITVTNPIPLVEKEEVPSFHFSSTDVLTDPEARKKRMWDLNRATSLGNVYRGKVEITFQTAEGKQKRVDTTVWAVDEKYMTLKAGCSIPITSIVGIEFF</sequence>
<comment type="caution">
    <text evidence="1">The sequence shown here is derived from an EMBL/GenBank/DDBJ whole genome shotgun (WGS) entry which is preliminary data.</text>
</comment>
<reference evidence="2" key="1">
    <citation type="journal article" date="2019" name="Int. J. Syst. Evol. Microbiol.">
        <title>The Global Catalogue of Microorganisms (GCM) 10K type strain sequencing project: providing services to taxonomists for standard genome sequencing and annotation.</title>
        <authorList>
            <consortium name="The Broad Institute Genomics Platform"/>
            <consortium name="The Broad Institute Genome Sequencing Center for Infectious Disease"/>
            <person name="Wu L."/>
            <person name="Ma J."/>
        </authorList>
    </citation>
    <scope>NUCLEOTIDE SEQUENCE [LARGE SCALE GENOMIC DNA]</scope>
    <source>
        <strain evidence="2">JCM 17926</strain>
    </source>
</reference>